<dbReference type="Proteomes" id="UP000002318">
    <property type="component" value="Chromosome"/>
</dbReference>
<keyword evidence="3" id="KW-1185">Reference proteome</keyword>
<dbReference type="HOGENOM" id="CLU_619420_0_0_12"/>
<name>E1R7H9_SEDSS</name>
<reference evidence="2 3" key="1">
    <citation type="journal article" date="2010" name="Stand. Genomic Sci.">
        <title>Complete genome sequence of Spirochaeta smaragdinae type strain (SEBR 4228).</title>
        <authorList>
            <person name="Mavromatis K."/>
            <person name="Yasawong M."/>
            <person name="Chertkov O."/>
            <person name="Lapidus A."/>
            <person name="Lucas S."/>
            <person name="Nolan M."/>
            <person name="Del Rio T.G."/>
            <person name="Tice H."/>
            <person name="Cheng J.F."/>
            <person name="Pitluck S."/>
            <person name="Liolios K."/>
            <person name="Ivanova N."/>
            <person name="Tapia R."/>
            <person name="Han C."/>
            <person name="Bruce D."/>
            <person name="Goodwin L."/>
            <person name="Pati A."/>
            <person name="Chen A."/>
            <person name="Palaniappan K."/>
            <person name="Land M."/>
            <person name="Hauser L."/>
            <person name="Chang Y.J."/>
            <person name="Jeffries C.D."/>
            <person name="Detter J.C."/>
            <person name="Rohde M."/>
            <person name="Brambilla E."/>
            <person name="Spring S."/>
            <person name="Goker M."/>
            <person name="Sikorski J."/>
            <person name="Woyke T."/>
            <person name="Bristow J."/>
            <person name="Eisen J.A."/>
            <person name="Markowitz V."/>
            <person name="Hugenholtz P."/>
            <person name="Klenk H.P."/>
            <person name="Kyrpides N.C."/>
        </authorList>
    </citation>
    <scope>NUCLEOTIDE SEQUENCE [LARGE SCALE GENOMIC DNA]</scope>
    <source>
        <strain evidence="3">DSM 11293 / JCM 15392 / SEBR 4228</strain>
    </source>
</reference>
<dbReference type="InterPro" id="IPR018657">
    <property type="entry name" value="LarA-like_N"/>
</dbReference>
<dbReference type="Gene3D" id="3.40.50.11440">
    <property type="match status" value="1"/>
</dbReference>
<dbReference type="OrthoDB" id="9770545at2"/>
<evidence type="ECO:0000313" key="3">
    <source>
        <dbReference type="Proteomes" id="UP000002318"/>
    </source>
</evidence>
<dbReference type="RefSeq" id="WP_013256143.1">
    <property type="nucleotide sequence ID" value="NC_014364.1"/>
</dbReference>
<protein>
    <recommendedName>
        <fullName evidence="1">LarA-like N-terminal domain-containing protein</fullName>
    </recommendedName>
</protein>
<dbReference type="KEGG" id="ssm:Spirs_3596"/>
<dbReference type="InterPro" id="IPR043166">
    <property type="entry name" value="LarA-like_C"/>
</dbReference>
<dbReference type="PANTHER" id="PTHR33171">
    <property type="entry name" value="LAR_N DOMAIN-CONTAINING PROTEIN"/>
    <property type="match status" value="1"/>
</dbReference>
<dbReference type="Pfam" id="PF09861">
    <property type="entry name" value="Lar_N"/>
    <property type="match status" value="1"/>
</dbReference>
<proteinExistence type="predicted"/>
<dbReference type="AlphaFoldDB" id="E1R7H9"/>
<organism evidence="2 3">
    <name type="scientific">Sediminispirochaeta smaragdinae (strain DSM 11293 / JCM 15392 / SEBR 4228)</name>
    <name type="common">Spirochaeta smaragdinae</name>
    <dbReference type="NCBI Taxonomy" id="573413"/>
    <lineage>
        <taxon>Bacteria</taxon>
        <taxon>Pseudomonadati</taxon>
        <taxon>Spirochaetota</taxon>
        <taxon>Spirochaetia</taxon>
        <taxon>Spirochaetales</taxon>
        <taxon>Spirochaetaceae</taxon>
        <taxon>Sediminispirochaeta</taxon>
    </lineage>
</organism>
<dbReference type="STRING" id="573413.Spirs_3596"/>
<dbReference type="eggNOG" id="COG3875">
    <property type="taxonomic scope" value="Bacteria"/>
</dbReference>
<dbReference type="Gene3D" id="3.90.226.30">
    <property type="match status" value="1"/>
</dbReference>
<evidence type="ECO:0000313" key="2">
    <source>
        <dbReference type="EMBL" id="ADK82684.1"/>
    </source>
</evidence>
<feature type="domain" description="LarA-like N-terminal" evidence="1">
    <location>
        <begin position="30"/>
        <end position="178"/>
    </location>
</feature>
<accession>E1R7H9</accession>
<evidence type="ECO:0000259" key="1">
    <source>
        <dbReference type="Pfam" id="PF09861"/>
    </source>
</evidence>
<dbReference type="PANTHER" id="PTHR33171:SF17">
    <property type="entry name" value="LARA-LIKE N-TERMINAL DOMAIN-CONTAINING PROTEIN"/>
    <property type="match status" value="1"/>
</dbReference>
<sequence>MIHAELINRSGIAPDHMKEEFFRALGRFSDRRRILLLPPDITRMHGLAGLLTCWAVEFFGPAVTAIMPALGTHAPMTDREINLMFPGVDHHLFLVHDWRRDVVSLGTVPSEVITELSEGRLSWSWKAEVNRRIASGEHDLILSLGQVVPHEVIGMANYNKNIFIGTGGSEGINKSHYLGAVYGMERIMGRIDSPVRSLLDYAQEHFAGDIPLEYALTVIARTEEGNKPVGLFLGDDRRCFEAAGRLSAELNICRLERAPERIVVYLDPAEYRSTWLGNKSIYRSRMAIADGGELIVLAPGVDRFGEDSEIDRLIRCYGYAGTDRILEAVAAGGELASNLAAAAHLIHGSSEGRFSIRYCPGALSREEVEKVGYRYDDFDMMMRRYRPDTLRDGWNEGSEGKPFFFISNPASGLWICDKIMRKGA</sequence>
<gene>
    <name evidence="2" type="ordered locus">Spirs_3596</name>
</gene>
<dbReference type="GO" id="GO:0050043">
    <property type="term" value="F:lactate racemase activity"/>
    <property type="evidence" value="ECO:0007669"/>
    <property type="project" value="InterPro"/>
</dbReference>
<dbReference type="EMBL" id="CP002116">
    <property type="protein sequence ID" value="ADK82684.1"/>
    <property type="molecule type" value="Genomic_DNA"/>
</dbReference>
<dbReference type="InterPro" id="IPR048068">
    <property type="entry name" value="LarA-like"/>
</dbReference>